<dbReference type="Pfam" id="PF01437">
    <property type="entry name" value="PSI"/>
    <property type="match status" value="1"/>
</dbReference>
<evidence type="ECO:0000256" key="5">
    <source>
        <dbReference type="ARBA" id="ARBA00023180"/>
    </source>
</evidence>
<evidence type="ECO:0000259" key="9">
    <source>
        <dbReference type="PROSITE" id="PS51004"/>
    </source>
</evidence>
<keyword evidence="11" id="KW-1185">Reference proteome</keyword>
<evidence type="ECO:0000256" key="2">
    <source>
        <dbReference type="ARBA" id="ARBA00009492"/>
    </source>
</evidence>
<comment type="subcellular location">
    <subcellularLocation>
        <location evidence="1">Membrane</location>
    </subcellularLocation>
</comment>
<dbReference type="AlphaFoldDB" id="A0A3Q2NUA0"/>
<keyword evidence="5" id="KW-0325">Glycoprotein</keyword>
<feature type="region of interest" description="Disordered" evidence="7">
    <location>
        <begin position="497"/>
        <end position="517"/>
    </location>
</feature>
<dbReference type="InterPro" id="IPR027231">
    <property type="entry name" value="Semaphorin"/>
</dbReference>
<dbReference type="InterPro" id="IPR016201">
    <property type="entry name" value="PSI"/>
</dbReference>
<dbReference type="InterPro" id="IPR015943">
    <property type="entry name" value="WD40/YVTN_repeat-like_dom_sf"/>
</dbReference>
<comment type="caution">
    <text evidence="6">Lacks conserved residue(s) required for the propagation of feature annotation.</text>
</comment>
<dbReference type="Proteomes" id="UP000265000">
    <property type="component" value="Unplaced"/>
</dbReference>
<reference evidence="10" key="2">
    <citation type="submission" date="2025-09" db="UniProtKB">
        <authorList>
            <consortium name="Ensembl"/>
        </authorList>
    </citation>
    <scope>IDENTIFICATION</scope>
</reference>
<evidence type="ECO:0000256" key="6">
    <source>
        <dbReference type="PROSITE-ProRule" id="PRU00352"/>
    </source>
</evidence>
<dbReference type="PROSITE" id="PS51004">
    <property type="entry name" value="SEMA"/>
    <property type="match status" value="1"/>
</dbReference>
<dbReference type="Ensembl" id="ENSFHET00000011890.1">
    <property type="protein sequence ID" value="ENSFHEP00000002640.1"/>
    <property type="gene ID" value="ENSFHEG00000003443.1"/>
</dbReference>
<dbReference type="GO" id="GO:0030335">
    <property type="term" value="P:positive regulation of cell migration"/>
    <property type="evidence" value="ECO:0007669"/>
    <property type="project" value="TreeGrafter"/>
</dbReference>
<reference evidence="10" key="1">
    <citation type="submission" date="2025-08" db="UniProtKB">
        <authorList>
            <consortium name="Ensembl"/>
        </authorList>
    </citation>
    <scope>IDENTIFICATION</scope>
</reference>
<dbReference type="SUPFAM" id="SSF103575">
    <property type="entry name" value="Plexin repeat"/>
    <property type="match status" value="1"/>
</dbReference>
<dbReference type="InterPro" id="IPR002165">
    <property type="entry name" value="Plexin_repeat"/>
</dbReference>
<evidence type="ECO:0000256" key="8">
    <source>
        <dbReference type="SAM" id="Phobius"/>
    </source>
</evidence>
<dbReference type="GO" id="GO:0005886">
    <property type="term" value="C:plasma membrane"/>
    <property type="evidence" value="ECO:0007669"/>
    <property type="project" value="TreeGrafter"/>
</dbReference>
<dbReference type="GO" id="GO:0071526">
    <property type="term" value="P:semaphorin-plexin signaling pathway"/>
    <property type="evidence" value="ECO:0007669"/>
    <property type="project" value="TreeGrafter"/>
</dbReference>
<dbReference type="InterPro" id="IPR036352">
    <property type="entry name" value="Semap_dom_sf"/>
</dbReference>
<keyword evidence="4" id="KW-1015">Disulfide bond</keyword>
<dbReference type="GO" id="GO:0005615">
    <property type="term" value="C:extracellular space"/>
    <property type="evidence" value="ECO:0007669"/>
    <property type="project" value="TreeGrafter"/>
</dbReference>
<dbReference type="GO" id="GO:0045499">
    <property type="term" value="F:chemorepellent activity"/>
    <property type="evidence" value="ECO:0007669"/>
    <property type="project" value="TreeGrafter"/>
</dbReference>
<sequence>MVFQRHGQNPIKTEAKRSWLNEPTMISINLAKLNQTTENREDDNVFLFFTETAVEERRSDLRLSRVARVCKSDVGGMRTLQRRWTSFLKARLDCPFGDAGSPPLVQDVFFLQDEDNWMESLFYATFTSNPEPSSTCSQSAVCAYKLSDVRQVFRGSFLTESDSGGWVTYVGAEPFLYPGSCINDEMRAGGVVSSLNLSDTTLLFVKHHPLMEGAVAPVTGRPLLVRSATQFSRIVVDKVTSLDGQQHHIMFIGTTSGWLQKGVWLDGEGGRIVEELQLFHDAQPIYFLQLSSRSGQLYGGARAAVVQLSVRDCSRYTSCHDCLLARDPYCGWDLLTGLCAAVGGASDASMVQSLADGDVGSCPYADWQQPFTAVQLTAGVAQFLPCSPDTNLAVSWSFSGSVLQPGPRLVLLSQGLVVTPSSTDAGLYTCETVEAVKGREHRRTVVRYRVQVHDKSSRIQDVAVIVSAACAGVGLMFLYRCCRQKVKNHVGCGNRGRDADMGGTEVTGGGGEGGALR</sequence>
<evidence type="ECO:0000256" key="4">
    <source>
        <dbReference type="ARBA" id="ARBA00023157"/>
    </source>
</evidence>
<keyword evidence="3 8" id="KW-0472">Membrane</keyword>
<dbReference type="InterPro" id="IPR036179">
    <property type="entry name" value="Ig-like_dom_sf"/>
</dbReference>
<feature type="transmembrane region" description="Helical" evidence="8">
    <location>
        <begin position="462"/>
        <end position="479"/>
    </location>
</feature>
<dbReference type="PANTHER" id="PTHR11036:SF135">
    <property type="entry name" value="SEMAPHORIN 4D ISOFORM X1-RELATED"/>
    <property type="match status" value="1"/>
</dbReference>
<name>A0A3Q2NUA0_FUNHE</name>
<dbReference type="STRING" id="8078.ENSFHEP00000002640"/>
<dbReference type="GO" id="GO:0001755">
    <property type="term" value="P:neural crest cell migration"/>
    <property type="evidence" value="ECO:0007669"/>
    <property type="project" value="TreeGrafter"/>
</dbReference>
<keyword evidence="8" id="KW-1133">Transmembrane helix</keyword>
<dbReference type="SUPFAM" id="SSF48726">
    <property type="entry name" value="Immunoglobulin"/>
    <property type="match status" value="1"/>
</dbReference>
<feature type="domain" description="Sema" evidence="9">
    <location>
        <begin position="1"/>
        <end position="310"/>
    </location>
</feature>
<dbReference type="Gene3D" id="3.30.1680.10">
    <property type="entry name" value="ligand-binding face of the semaphorins, domain 2"/>
    <property type="match status" value="1"/>
</dbReference>
<proteinExistence type="inferred from homology"/>
<dbReference type="InterPro" id="IPR001627">
    <property type="entry name" value="Semap_dom"/>
</dbReference>
<evidence type="ECO:0000256" key="3">
    <source>
        <dbReference type="ARBA" id="ARBA00023136"/>
    </source>
</evidence>
<comment type="similarity">
    <text evidence="2">Belongs to the semaphorin family.</text>
</comment>
<dbReference type="SUPFAM" id="SSF101912">
    <property type="entry name" value="Sema domain"/>
    <property type="match status" value="1"/>
</dbReference>
<evidence type="ECO:0000256" key="7">
    <source>
        <dbReference type="SAM" id="MobiDB-lite"/>
    </source>
</evidence>
<evidence type="ECO:0000313" key="10">
    <source>
        <dbReference type="Ensembl" id="ENSFHEP00000002640.1"/>
    </source>
</evidence>
<evidence type="ECO:0000313" key="11">
    <source>
        <dbReference type="Proteomes" id="UP000265000"/>
    </source>
</evidence>
<dbReference type="GO" id="GO:0007411">
    <property type="term" value="P:axon guidance"/>
    <property type="evidence" value="ECO:0007669"/>
    <property type="project" value="TreeGrafter"/>
</dbReference>
<keyword evidence="8" id="KW-0812">Transmembrane</keyword>
<feature type="compositionally biased region" description="Gly residues" evidence="7">
    <location>
        <begin position="505"/>
        <end position="517"/>
    </location>
</feature>
<dbReference type="SMART" id="SM00630">
    <property type="entry name" value="Sema"/>
    <property type="match status" value="1"/>
</dbReference>
<dbReference type="SMART" id="SM00423">
    <property type="entry name" value="PSI"/>
    <property type="match status" value="1"/>
</dbReference>
<organism evidence="10 11">
    <name type="scientific">Fundulus heteroclitus</name>
    <name type="common">Killifish</name>
    <name type="synonym">Mummichog</name>
    <dbReference type="NCBI Taxonomy" id="8078"/>
    <lineage>
        <taxon>Eukaryota</taxon>
        <taxon>Metazoa</taxon>
        <taxon>Chordata</taxon>
        <taxon>Craniata</taxon>
        <taxon>Vertebrata</taxon>
        <taxon>Euteleostomi</taxon>
        <taxon>Actinopterygii</taxon>
        <taxon>Neopterygii</taxon>
        <taxon>Teleostei</taxon>
        <taxon>Neoteleostei</taxon>
        <taxon>Acanthomorphata</taxon>
        <taxon>Ovalentaria</taxon>
        <taxon>Atherinomorphae</taxon>
        <taxon>Cyprinodontiformes</taxon>
        <taxon>Fundulidae</taxon>
        <taxon>Fundulus</taxon>
    </lineage>
</organism>
<protein>
    <submittedName>
        <fullName evidence="10">Semaphorin-4E-like</fullName>
    </submittedName>
</protein>
<dbReference type="Pfam" id="PF01403">
    <property type="entry name" value="Sema"/>
    <property type="match status" value="1"/>
</dbReference>
<dbReference type="GO" id="GO:0043931">
    <property type="term" value="P:ossification involved in bone maturation"/>
    <property type="evidence" value="ECO:0007669"/>
    <property type="project" value="TreeGrafter"/>
</dbReference>
<dbReference type="Gene3D" id="2.130.10.10">
    <property type="entry name" value="YVTN repeat-like/Quinoprotein amine dehydrogenase"/>
    <property type="match status" value="1"/>
</dbReference>
<dbReference type="PANTHER" id="PTHR11036">
    <property type="entry name" value="SEMAPHORIN"/>
    <property type="match status" value="1"/>
</dbReference>
<accession>A0A3Q2NUA0</accession>
<dbReference type="GeneTree" id="ENSGT00940000165728"/>
<dbReference type="GO" id="GO:0030215">
    <property type="term" value="F:semaphorin receptor binding"/>
    <property type="evidence" value="ECO:0007669"/>
    <property type="project" value="InterPro"/>
</dbReference>
<dbReference type="GO" id="GO:0000122">
    <property type="term" value="P:negative regulation of transcription by RNA polymerase II"/>
    <property type="evidence" value="ECO:0007669"/>
    <property type="project" value="TreeGrafter"/>
</dbReference>
<evidence type="ECO:0000256" key="1">
    <source>
        <dbReference type="ARBA" id="ARBA00004370"/>
    </source>
</evidence>